<gene>
    <name evidence="1" type="ORF">FSBG_01584</name>
</gene>
<dbReference type="Proteomes" id="UP000002975">
    <property type="component" value="Unassembled WGS sequence"/>
</dbReference>
<name>E5BHW4_9FUSO</name>
<organism evidence="1 2">
    <name type="scientific">Fusobacterium gonidiaformans 3-1-5R</name>
    <dbReference type="NCBI Taxonomy" id="469605"/>
    <lineage>
        <taxon>Bacteria</taxon>
        <taxon>Fusobacteriati</taxon>
        <taxon>Fusobacteriota</taxon>
        <taxon>Fusobacteriia</taxon>
        <taxon>Fusobacteriales</taxon>
        <taxon>Fusobacteriaceae</taxon>
        <taxon>Fusobacterium</taxon>
    </lineage>
</organism>
<accession>E5BHW4</accession>
<dbReference type="HOGENOM" id="CLU_196674_0_0_0"/>
<sequence length="79" mass="9105">MAQYDLTLAKEVTRECAWGILGTINRIENKMGSSLFLELIEKKIEKEIREIPGMNFDEINTLDIKCAFVRDVLSELEKV</sequence>
<dbReference type="AlphaFoldDB" id="E5BHW4"/>
<dbReference type="BioCyc" id="FSP469605-HMP:GTSP-1627-MONOMER"/>
<evidence type="ECO:0000313" key="2">
    <source>
        <dbReference type="Proteomes" id="UP000002975"/>
    </source>
</evidence>
<proteinExistence type="predicted"/>
<dbReference type="EMBL" id="GG657974">
    <property type="protein sequence ID" value="EFS22087.1"/>
    <property type="molecule type" value="Genomic_DNA"/>
</dbReference>
<keyword evidence="2" id="KW-1185">Reference proteome</keyword>
<dbReference type="RefSeq" id="WP_008802148.1">
    <property type="nucleotide sequence ID" value="NZ_GG657974.1"/>
</dbReference>
<protein>
    <submittedName>
        <fullName evidence="1">Uncharacterized protein</fullName>
    </submittedName>
</protein>
<dbReference type="OrthoDB" id="89309at2"/>
<evidence type="ECO:0000313" key="1">
    <source>
        <dbReference type="EMBL" id="EFS22087.1"/>
    </source>
</evidence>
<reference evidence="1 2" key="1">
    <citation type="submission" date="2009-02" db="EMBL/GenBank/DDBJ databases">
        <title>The Genome Sequence of Fusobacterium sp. 3_1_5R.</title>
        <authorList>
            <consortium name="The Broad Institute Genome Sequencing Platform"/>
            <person name="Ward D."/>
            <person name="Young S.K."/>
            <person name="Kodira C.D."/>
            <person name="Zeng Q."/>
            <person name="Koehrsen M."/>
            <person name="Alvarado L."/>
            <person name="Berlin A."/>
            <person name="Borenstein D."/>
            <person name="Chen Z."/>
            <person name="Engels R."/>
            <person name="Freedman E."/>
            <person name="Gellesch M."/>
            <person name="Goldberg J."/>
            <person name="Griggs A."/>
            <person name="Gujja S."/>
            <person name="Heiman D."/>
            <person name="Hepburn T."/>
            <person name="Howarth C."/>
            <person name="Jen D."/>
            <person name="Larson L."/>
            <person name="Lewis B."/>
            <person name="Mehta T."/>
            <person name="Park D."/>
            <person name="Pearson M."/>
            <person name="Roberts A."/>
            <person name="Saif S."/>
            <person name="Shea T."/>
            <person name="Shenoy N."/>
            <person name="Sisk P."/>
            <person name="Stolte C."/>
            <person name="Sykes S."/>
            <person name="Walk T."/>
            <person name="White J."/>
            <person name="Yandava C."/>
            <person name="Allen-Vercoe E."/>
            <person name="Strauss J."/>
            <person name="Ambrose C."/>
            <person name="Lander E."/>
            <person name="Nusbaum C."/>
            <person name="Galagan J."/>
            <person name="Birren B."/>
        </authorList>
    </citation>
    <scope>NUCLEOTIDE SEQUENCE [LARGE SCALE GENOMIC DNA]</scope>
    <source>
        <strain evidence="1 2">3_1_5R</strain>
    </source>
</reference>